<keyword evidence="1" id="KW-0812">Transmembrane</keyword>
<evidence type="ECO:0000256" key="1">
    <source>
        <dbReference type="SAM" id="Phobius"/>
    </source>
</evidence>
<evidence type="ECO:0000313" key="3">
    <source>
        <dbReference type="Proteomes" id="UP000325433"/>
    </source>
</evidence>
<keyword evidence="1" id="KW-0472">Membrane</keyword>
<keyword evidence="3" id="KW-1185">Reference proteome</keyword>
<accession>A0A5N6WBM5</accession>
<organism evidence="2 3">
    <name type="scientific">Aspergillus transmontanensis</name>
    <dbReference type="NCBI Taxonomy" id="1034304"/>
    <lineage>
        <taxon>Eukaryota</taxon>
        <taxon>Fungi</taxon>
        <taxon>Dikarya</taxon>
        <taxon>Ascomycota</taxon>
        <taxon>Pezizomycotina</taxon>
        <taxon>Eurotiomycetes</taxon>
        <taxon>Eurotiomycetidae</taxon>
        <taxon>Eurotiales</taxon>
        <taxon>Aspergillaceae</taxon>
        <taxon>Aspergillus</taxon>
        <taxon>Aspergillus subgen. Circumdati</taxon>
    </lineage>
</organism>
<proteinExistence type="predicted"/>
<dbReference type="Proteomes" id="UP000325433">
    <property type="component" value="Unassembled WGS sequence"/>
</dbReference>
<dbReference type="EMBL" id="ML738300">
    <property type="protein sequence ID" value="KAE8317816.1"/>
    <property type="molecule type" value="Genomic_DNA"/>
</dbReference>
<reference evidence="3" key="1">
    <citation type="submission" date="2019-04" db="EMBL/GenBank/DDBJ databases">
        <title>Friends and foes A comparative genomics studyof 23 Aspergillus species from section Flavi.</title>
        <authorList>
            <consortium name="DOE Joint Genome Institute"/>
            <person name="Kjaerbolling I."/>
            <person name="Vesth T."/>
            <person name="Frisvad J.C."/>
            <person name="Nybo J.L."/>
            <person name="Theobald S."/>
            <person name="Kildgaard S."/>
            <person name="Isbrandt T."/>
            <person name="Kuo A."/>
            <person name="Sato A."/>
            <person name="Lyhne E.K."/>
            <person name="Kogle M.E."/>
            <person name="Wiebenga A."/>
            <person name="Kun R.S."/>
            <person name="Lubbers R.J."/>
            <person name="Makela M.R."/>
            <person name="Barry K."/>
            <person name="Chovatia M."/>
            <person name="Clum A."/>
            <person name="Daum C."/>
            <person name="Haridas S."/>
            <person name="He G."/>
            <person name="LaButti K."/>
            <person name="Lipzen A."/>
            <person name="Mondo S."/>
            <person name="Riley R."/>
            <person name="Salamov A."/>
            <person name="Simmons B.A."/>
            <person name="Magnuson J.K."/>
            <person name="Henrissat B."/>
            <person name="Mortensen U.H."/>
            <person name="Larsen T.O."/>
            <person name="Devries R.P."/>
            <person name="Grigoriev I.V."/>
            <person name="Machida M."/>
            <person name="Baker S.E."/>
            <person name="Andersen M.R."/>
        </authorList>
    </citation>
    <scope>NUCLEOTIDE SEQUENCE [LARGE SCALE GENOMIC DNA]</scope>
    <source>
        <strain evidence="3">CBS 130015</strain>
    </source>
</reference>
<dbReference type="AlphaFoldDB" id="A0A5N6WBM5"/>
<feature type="transmembrane region" description="Helical" evidence="1">
    <location>
        <begin position="42"/>
        <end position="67"/>
    </location>
</feature>
<gene>
    <name evidence="2" type="ORF">BDV41DRAFT_496760</name>
</gene>
<keyword evidence="1" id="KW-1133">Transmembrane helix</keyword>
<sequence>MLCLFIRFTPCWLISIFATTRYALNRNVFDGALGRMYAANIFLFSFFFFLFIFTFCVGDVTLCGFFLMKYSERRRPYTGYINASWLPTPEAAA</sequence>
<name>A0A5N6WBM5_9EURO</name>
<evidence type="ECO:0000313" key="2">
    <source>
        <dbReference type="EMBL" id="KAE8317816.1"/>
    </source>
</evidence>
<protein>
    <submittedName>
        <fullName evidence="2">Uncharacterized protein</fullName>
    </submittedName>
</protein>